<dbReference type="Proteomes" id="UP000249185">
    <property type="component" value="Unassembled WGS sequence"/>
</dbReference>
<proteinExistence type="predicted"/>
<name>A0A2W5N6B7_RHOSU</name>
<gene>
    <name evidence="1" type="ORF">DI556_20745</name>
</gene>
<dbReference type="EMBL" id="QFPW01000027">
    <property type="protein sequence ID" value="PZQ46305.1"/>
    <property type="molecule type" value="Genomic_DNA"/>
</dbReference>
<evidence type="ECO:0000313" key="1">
    <source>
        <dbReference type="EMBL" id="PZQ46305.1"/>
    </source>
</evidence>
<sequence length="138" mass="14989">MPTTLSLTVTVDCDPGSVLGGPDKVAVLALFLDEDGFCHLTASNERHGALNYPESVRHFRDLVWRQVLSRGVEVSADPEKIDALARALRPWLARVHAGHSIETRDGVLIGQLTPDAADASRQVQRLLGAADWIARDQG</sequence>
<evidence type="ECO:0000313" key="2">
    <source>
        <dbReference type="Proteomes" id="UP000249185"/>
    </source>
</evidence>
<comment type="caution">
    <text evidence="1">The sequence shown here is derived from an EMBL/GenBank/DDBJ whole genome shotgun (WGS) entry which is preliminary data.</text>
</comment>
<dbReference type="AlphaFoldDB" id="A0A2W5N6B7"/>
<accession>A0A2W5N6B7</accession>
<reference evidence="1 2" key="1">
    <citation type="submission" date="2017-08" db="EMBL/GenBank/DDBJ databases">
        <title>Infants hospitalized years apart are colonized by the same room-sourced microbial strains.</title>
        <authorList>
            <person name="Brooks B."/>
            <person name="Olm M.R."/>
            <person name="Firek B.A."/>
            <person name="Baker R."/>
            <person name="Thomas B.C."/>
            <person name="Morowitz M.J."/>
            <person name="Banfield J.F."/>
        </authorList>
    </citation>
    <scope>NUCLEOTIDE SEQUENCE [LARGE SCALE GENOMIC DNA]</scope>
    <source>
        <strain evidence="1">S2_005_002_R2_34</strain>
    </source>
</reference>
<protein>
    <submittedName>
        <fullName evidence="1">Uncharacterized protein</fullName>
    </submittedName>
</protein>
<organism evidence="1 2">
    <name type="scientific">Rhodovulum sulfidophilum</name>
    <name type="common">Rhodobacter sulfidophilus</name>
    <dbReference type="NCBI Taxonomy" id="35806"/>
    <lineage>
        <taxon>Bacteria</taxon>
        <taxon>Pseudomonadati</taxon>
        <taxon>Pseudomonadota</taxon>
        <taxon>Alphaproteobacteria</taxon>
        <taxon>Rhodobacterales</taxon>
        <taxon>Paracoccaceae</taxon>
        <taxon>Rhodovulum</taxon>
    </lineage>
</organism>